<reference evidence="1 2" key="1">
    <citation type="journal article" date="2023" name="Sci. Data">
        <title>Genome assembly of the Korean intertidal mud-creeper Batillaria attramentaria.</title>
        <authorList>
            <person name="Patra A.K."/>
            <person name="Ho P.T."/>
            <person name="Jun S."/>
            <person name="Lee S.J."/>
            <person name="Kim Y."/>
            <person name="Won Y.J."/>
        </authorList>
    </citation>
    <scope>NUCLEOTIDE SEQUENCE [LARGE SCALE GENOMIC DNA]</scope>
    <source>
        <strain evidence="1">Wonlab-2016</strain>
    </source>
</reference>
<gene>
    <name evidence="1" type="ORF">BaRGS_00005983</name>
</gene>
<accession>A0ABD0LTN2</accession>
<proteinExistence type="predicted"/>
<sequence length="82" mass="8648">MSPGVPGAAIADRILGNCGIPHRGPGRRQTPPTWMTLDFDLLLDGCVWRHAFPPPRLASSVVTCPAADTWPGARAPSSLGMT</sequence>
<evidence type="ECO:0000313" key="2">
    <source>
        <dbReference type="Proteomes" id="UP001519460"/>
    </source>
</evidence>
<protein>
    <submittedName>
        <fullName evidence="1">Uncharacterized protein</fullName>
    </submittedName>
</protein>
<name>A0ABD0LTN2_9CAEN</name>
<dbReference type="Proteomes" id="UP001519460">
    <property type="component" value="Unassembled WGS sequence"/>
</dbReference>
<evidence type="ECO:0000313" key="1">
    <source>
        <dbReference type="EMBL" id="KAK7502733.1"/>
    </source>
</evidence>
<dbReference type="AlphaFoldDB" id="A0ABD0LTN2"/>
<comment type="caution">
    <text evidence="1">The sequence shown here is derived from an EMBL/GenBank/DDBJ whole genome shotgun (WGS) entry which is preliminary data.</text>
</comment>
<dbReference type="EMBL" id="JACVVK020000024">
    <property type="protein sequence ID" value="KAK7502733.1"/>
    <property type="molecule type" value="Genomic_DNA"/>
</dbReference>
<organism evidence="1 2">
    <name type="scientific">Batillaria attramentaria</name>
    <dbReference type="NCBI Taxonomy" id="370345"/>
    <lineage>
        <taxon>Eukaryota</taxon>
        <taxon>Metazoa</taxon>
        <taxon>Spiralia</taxon>
        <taxon>Lophotrochozoa</taxon>
        <taxon>Mollusca</taxon>
        <taxon>Gastropoda</taxon>
        <taxon>Caenogastropoda</taxon>
        <taxon>Sorbeoconcha</taxon>
        <taxon>Cerithioidea</taxon>
        <taxon>Batillariidae</taxon>
        <taxon>Batillaria</taxon>
    </lineage>
</organism>
<keyword evidence="2" id="KW-1185">Reference proteome</keyword>